<dbReference type="Pfam" id="PF01850">
    <property type="entry name" value="PIN"/>
    <property type="match status" value="1"/>
</dbReference>
<dbReference type="AlphaFoldDB" id="A0A2T1DT06"/>
<dbReference type="OrthoDB" id="425811at2"/>
<reference evidence="3" key="1">
    <citation type="submission" date="2018-02" db="EMBL/GenBank/DDBJ databases">
        <authorList>
            <person name="Moore K."/>
            <person name="Momper L."/>
        </authorList>
    </citation>
    <scope>NUCLEOTIDE SEQUENCE [LARGE SCALE GENOMIC DNA]</scope>
    <source>
        <strain evidence="3">ULC18</strain>
    </source>
</reference>
<sequence>MRRQVLLDTGPLVAFLKPQDQFYRWATTELATIQPPLLTCEAVIAEARFLLRNTHAGEETVLSLLADAYIQLPFRLETEIIAVRQLMTSYRSVPMSLADACLVRMSEQHNSSLLLTLDSDFQIYRKHQKQIIPVLMPSV</sequence>
<dbReference type="EMBL" id="PVWK01000160">
    <property type="protein sequence ID" value="PSB23656.1"/>
    <property type="molecule type" value="Genomic_DNA"/>
</dbReference>
<evidence type="ECO:0000313" key="2">
    <source>
        <dbReference type="EMBL" id="PSB23656.1"/>
    </source>
</evidence>
<accession>A0A2T1DT06</accession>
<dbReference type="InterPro" id="IPR002716">
    <property type="entry name" value="PIN_dom"/>
</dbReference>
<protein>
    <submittedName>
        <fullName evidence="2">Pilus assembly protein</fullName>
    </submittedName>
</protein>
<feature type="domain" description="PIN" evidence="1">
    <location>
        <begin position="5"/>
        <end position="123"/>
    </location>
</feature>
<dbReference type="Gene3D" id="3.40.50.1010">
    <property type="entry name" value="5'-nuclease"/>
    <property type="match status" value="1"/>
</dbReference>
<gene>
    <name evidence="2" type="ORF">C7B82_30800</name>
</gene>
<keyword evidence="3" id="KW-1185">Reference proteome</keyword>
<evidence type="ECO:0000259" key="1">
    <source>
        <dbReference type="Pfam" id="PF01850"/>
    </source>
</evidence>
<dbReference type="SUPFAM" id="SSF88723">
    <property type="entry name" value="PIN domain-like"/>
    <property type="match status" value="1"/>
</dbReference>
<dbReference type="InterPro" id="IPR029060">
    <property type="entry name" value="PIN-like_dom_sf"/>
</dbReference>
<name>A0A2T1DT06_9CYAN</name>
<evidence type="ECO:0000313" key="3">
    <source>
        <dbReference type="Proteomes" id="UP000239576"/>
    </source>
</evidence>
<comment type="caution">
    <text evidence="2">The sequence shown here is derived from an EMBL/GenBank/DDBJ whole genome shotgun (WGS) entry which is preliminary data.</text>
</comment>
<dbReference type="RefSeq" id="WP_106261128.1">
    <property type="nucleotide sequence ID" value="NZ_CAWNSW010000141.1"/>
</dbReference>
<dbReference type="Proteomes" id="UP000239576">
    <property type="component" value="Unassembled WGS sequence"/>
</dbReference>
<reference evidence="2 3" key="2">
    <citation type="submission" date="2018-03" db="EMBL/GenBank/DDBJ databases">
        <title>The ancient ancestry and fast evolution of plastids.</title>
        <authorList>
            <person name="Moore K.R."/>
            <person name="Magnabosco C."/>
            <person name="Momper L."/>
            <person name="Gold D.A."/>
            <person name="Bosak T."/>
            <person name="Fournier G.P."/>
        </authorList>
    </citation>
    <scope>NUCLEOTIDE SEQUENCE [LARGE SCALE GENOMIC DNA]</scope>
    <source>
        <strain evidence="2 3">ULC18</strain>
    </source>
</reference>
<proteinExistence type="predicted"/>
<organism evidence="2 3">
    <name type="scientific">Stenomitos frigidus ULC18</name>
    <dbReference type="NCBI Taxonomy" id="2107698"/>
    <lineage>
        <taxon>Bacteria</taxon>
        <taxon>Bacillati</taxon>
        <taxon>Cyanobacteriota</taxon>
        <taxon>Cyanophyceae</taxon>
        <taxon>Leptolyngbyales</taxon>
        <taxon>Leptolyngbyaceae</taxon>
        <taxon>Stenomitos</taxon>
    </lineage>
</organism>